<organism evidence="2 3">
    <name type="scientific">Lysinibacillus alkalisoli</name>
    <dbReference type="NCBI Taxonomy" id="1911548"/>
    <lineage>
        <taxon>Bacteria</taxon>
        <taxon>Bacillati</taxon>
        <taxon>Bacillota</taxon>
        <taxon>Bacilli</taxon>
        <taxon>Bacillales</taxon>
        <taxon>Bacillaceae</taxon>
        <taxon>Lysinibacillus</taxon>
    </lineage>
</organism>
<dbReference type="Pfam" id="PF13025">
    <property type="entry name" value="DUF3886"/>
    <property type="match status" value="1"/>
</dbReference>
<proteinExistence type="predicted"/>
<keyword evidence="3" id="KW-1185">Reference proteome</keyword>
<reference evidence="2" key="1">
    <citation type="journal article" date="2014" name="Int. J. Syst. Evol. Microbiol.">
        <title>Complete genome sequence of Corynebacterium casei LMG S-19264T (=DSM 44701T), isolated from a smear-ripened cheese.</title>
        <authorList>
            <consortium name="US DOE Joint Genome Institute (JGI-PGF)"/>
            <person name="Walter F."/>
            <person name="Albersmeier A."/>
            <person name="Kalinowski J."/>
            <person name="Ruckert C."/>
        </authorList>
    </citation>
    <scope>NUCLEOTIDE SEQUENCE</scope>
    <source>
        <strain evidence="2">CGMCC 1.15760</strain>
    </source>
</reference>
<feature type="compositionally biased region" description="Basic and acidic residues" evidence="1">
    <location>
        <begin position="55"/>
        <end position="69"/>
    </location>
</feature>
<accession>A0A917LEW0</accession>
<reference evidence="2" key="2">
    <citation type="submission" date="2020-09" db="EMBL/GenBank/DDBJ databases">
        <authorList>
            <person name="Sun Q."/>
            <person name="Zhou Y."/>
        </authorList>
    </citation>
    <scope>NUCLEOTIDE SEQUENCE</scope>
    <source>
        <strain evidence="2">CGMCC 1.15760</strain>
    </source>
</reference>
<comment type="caution">
    <text evidence="2">The sequence shown here is derived from an EMBL/GenBank/DDBJ whole genome shotgun (WGS) entry which is preliminary data.</text>
</comment>
<evidence type="ECO:0008006" key="4">
    <source>
        <dbReference type="Google" id="ProtNLM"/>
    </source>
</evidence>
<feature type="region of interest" description="Disordered" evidence="1">
    <location>
        <begin position="1"/>
        <end position="21"/>
    </location>
</feature>
<dbReference type="InterPro" id="IPR024980">
    <property type="entry name" value="DUF3886"/>
</dbReference>
<protein>
    <recommendedName>
        <fullName evidence="4">DUF3886 domain-containing protein</fullName>
    </recommendedName>
</protein>
<dbReference type="AlphaFoldDB" id="A0A917LEW0"/>
<gene>
    <name evidence="2" type="ORF">GCM10007425_09230</name>
</gene>
<name>A0A917LEW0_9BACI</name>
<evidence type="ECO:0000256" key="1">
    <source>
        <dbReference type="SAM" id="MobiDB-lite"/>
    </source>
</evidence>
<evidence type="ECO:0000313" key="2">
    <source>
        <dbReference type="EMBL" id="GGG17030.1"/>
    </source>
</evidence>
<evidence type="ECO:0000313" key="3">
    <source>
        <dbReference type="Proteomes" id="UP000616608"/>
    </source>
</evidence>
<dbReference type="RefSeq" id="WP_188613859.1">
    <property type="nucleotide sequence ID" value="NZ_BMJT01000003.1"/>
</dbReference>
<feature type="region of interest" description="Disordered" evidence="1">
    <location>
        <begin position="46"/>
        <end position="84"/>
    </location>
</feature>
<sequence length="84" mass="9365">MAKKKGQKVAGATNKQPTEQVTLADQLQTDVLAKLAATKKQLTQDAKAQALAQEEQARKERKAREKNMTFEELLDQYGDQGSKF</sequence>
<dbReference type="Proteomes" id="UP000616608">
    <property type="component" value="Unassembled WGS sequence"/>
</dbReference>
<dbReference type="EMBL" id="BMJT01000003">
    <property type="protein sequence ID" value="GGG17030.1"/>
    <property type="molecule type" value="Genomic_DNA"/>
</dbReference>